<evidence type="ECO:0000313" key="3">
    <source>
        <dbReference type="Proteomes" id="UP000683360"/>
    </source>
</evidence>
<reference evidence="2" key="1">
    <citation type="submission" date="2021-03" db="EMBL/GenBank/DDBJ databases">
        <authorList>
            <person name="Bekaert M."/>
        </authorList>
    </citation>
    <scope>NUCLEOTIDE SEQUENCE</scope>
</reference>
<comment type="caution">
    <text evidence="2">The sequence shown here is derived from an EMBL/GenBank/DDBJ whole genome shotgun (WGS) entry which is preliminary data.</text>
</comment>
<feature type="compositionally biased region" description="Polar residues" evidence="1">
    <location>
        <begin position="163"/>
        <end position="175"/>
    </location>
</feature>
<dbReference type="OrthoDB" id="10373961at2759"/>
<accession>A0A8S3U6A0</accession>
<dbReference type="AlphaFoldDB" id="A0A8S3U6A0"/>
<proteinExistence type="predicted"/>
<sequence length="283" mass="31417">MALLNSFTVVKSLFNSFTATVRFNNSSESSELTDQILENESIPLNLSAENIPDFLQISPKKNSLNRIKCRNYICTNSIYDGKSREDLINIIKRLESELAVQKCSEQSIQTELSAVSVECQTSQYDNTCDASSQTRPIPAPRLSKLKLTEDKCLPVLETKSQHKNSSPNPKTITNHSPEKVKKSSDKNLIIGSSILKGIRTYGLSKTNIRTFRGAQIDRITKEIMNMDLKAYKNIILQVVGNNISGGQSLTDFEIEYESLLLAARSCSNSDCNIIVSGLLPGLM</sequence>
<evidence type="ECO:0000313" key="2">
    <source>
        <dbReference type="EMBL" id="CAG2238178.1"/>
    </source>
</evidence>
<evidence type="ECO:0000256" key="1">
    <source>
        <dbReference type="SAM" id="MobiDB-lite"/>
    </source>
</evidence>
<gene>
    <name evidence="2" type="ORF">MEDL_50587</name>
</gene>
<feature type="region of interest" description="Disordered" evidence="1">
    <location>
        <begin position="157"/>
        <end position="183"/>
    </location>
</feature>
<dbReference type="Proteomes" id="UP000683360">
    <property type="component" value="Unassembled WGS sequence"/>
</dbReference>
<organism evidence="2 3">
    <name type="scientific">Mytilus edulis</name>
    <name type="common">Blue mussel</name>
    <dbReference type="NCBI Taxonomy" id="6550"/>
    <lineage>
        <taxon>Eukaryota</taxon>
        <taxon>Metazoa</taxon>
        <taxon>Spiralia</taxon>
        <taxon>Lophotrochozoa</taxon>
        <taxon>Mollusca</taxon>
        <taxon>Bivalvia</taxon>
        <taxon>Autobranchia</taxon>
        <taxon>Pteriomorphia</taxon>
        <taxon>Mytilida</taxon>
        <taxon>Mytiloidea</taxon>
        <taxon>Mytilidae</taxon>
        <taxon>Mytilinae</taxon>
        <taxon>Mytilus</taxon>
    </lineage>
</organism>
<protein>
    <submittedName>
        <fullName evidence="2">Uncharacterized protein</fullName>
    </submittedName>
</protein>
<dbReference type="Gene3D" id="3.40.50.12690">
    <property type="match status" value="1"/>
</dbReference>
<name>A0A8S3U6A0_MYTED</name>
<keyword evidence="3" id="KW-1185">Reference proteome</keyword>
<dbReference type="EMBL" id="CAJPWZ010002417">
    <property type="protein sequence ID" value="CAG2238178.1"/>
    <property type="molecule type" value="Genomic_DNA"/>
</dbReference>